<feature type="binding site" evidence="6">
    <location>
        <begin position="120"/>
        <end position="121"/>
    </location>
    <ligand>
        <name>NAD(+)</name>
        <dbReference type="ChEBI" id="CHEBI:57540"/>
    </ligand>
</feature>
<keyword evidence="6" id="KW-0067">ATP-binding</keyword>
<protein>
    <recommendedName>
        <fullName evidence="6">NAD kinase</fullName>
        <ecNumber evidence="6">2.7.1.23</ecNumber>
    </recommendedName>
    <alternativeName>
        <fullName evidence="6">ATP-dependent NAD kinase</fullName>
    </alternativeName>
</protein>
<dbReference type="GO" id="GO:0005737">
    <property type="term" value="C:cytoplasm"/>
    <property type="evidence" value="ECO:0007669"/>
    <property type="project" value="UniProtKB-SubCell"/>
</dbReference>
<comment type="similarity">
    <text evidence="6">Belongs to the NAD kinase family.</text>
</comment>
<reference evidence="7 8" key="1">
    <citation type="submission" date="2007-08" db="EMBL/GenBank/DDBJ databases">
        <title>Complete sequence of Thermotoga lettingae TMO.</title>
        <authorList>
            <consortium name="US DOE Joint Genome Institute"/>
            <person name="Copeland A."/>
            <person name="Lucas S."/>
            <person name="Lapidus A."/>
            <person name="Barry K."/>
            <person name="Glavina del Rio T."/>
            <person name="Dalin E."/>
            <person name="Tice H."/>
            <person name="Pitluck S."/>
            <person name="Foster B."/>
            <person name="Bruce D."/>
            <person name="Schmutz J."/>
            <person name="Larimer F."/>
            <person name="Land M."/>
            <person name="Hauser L."/>
            <person name="Kyrpides N."/>
            <person name="Mikhailova N."/>
            <person name="Nelson K."/>
            <person name="Gogarten J.P."/>
            <person name="Noll K."/>
            <person name="Richardson P."/>
        </authorList>
    </citation>
    <scope>NUCLEOTIDE SEQUENCE [LARGE SCALE GENOMIC DNA]</scope>
    <source>
        <strain evidence="8">ATCC BAA-301 / DSM 14385 / NBRC 107922 / TMO</strain>
    </source>
</reference>
<dbReference type="NCBIfam" id="NF010677">
    <property type="entry name" value="PRK14075.1"/>
    <property type="match status" value="1"/>
</dbReference>
<feature type="binding site" evidence="6">
    <location>
        <position position="59"/>
    </location>
    <ligand>
        <name>NAD(+)</name>
        <dbReference type="ChEBI" id="CHEBI:57540"/>
    </ligand>
</feature>
<dbReference type="EC" id="2.7.1.23" evidence="6"/>
<dbReference type="GO" id="GO:0003951">
    <property type="term" value="F:NAD+ kinase activity"/>
    <property type="evidence" value="ECO:0007669"/>
    <property type="project" value="UniProtKB-UniRule"/>
</dbReference>
<feature type="binding site" evidence="6">
    <location>
        <begin position="54"/>
        <end position="55"/>
    </location>
    <ligand>
        <name>NAD(+)</name>
        <dbReference type="ChEBI" id="CHEBI:57540"/>
    </ligand>
</feature>
<dbReference type="OrthoDB" id="9774737at2"/>
<dbReference type="GO" id="GO:0005524">
    <property type="term" value="F:ATP binding"/>
    <property type="evidence" value="ECO:0007669"/>
    <property type="project" value="UniProtKB-KW"/>
</dbReference>
<dbReference type="GO" id="GO:0046872">
    <property type="term" value="F:metal ion binding"/>
    <property type="evidence" value="ECO:0007669"/>
    <property type="project" value="UniProtKB-UniRule"/>
</dbReference>
<feature type="active site" description="Proton acceptor" evidence="6">
    <location>
        <position position="54"/>
    </location>
</feature>
<keyword evidence="3 6" id="KW-0521">NADP</keyword>
<evidence type="ECO:0000313" key="8">
    <source>
        <dbReference type="Proteomes" id="UP000002016"/>
    </source>
</evidence>
<evidence type="ECO:0000256" key="5">
    <source>
        <dbReference type="ARBA" id="ARBA00047925"/>
    </source>
</evidence>
<evidence type="ECO:0000256" key="1">
    <source>
        <dbReference type="ARBA" id="ARBA00022679"/>
    </source>
</evidence>
<accession>A8F5R3</accession>
<keyword evidence="4 6" id="KW-0520">NAD</keyword>
<dbReference type="InterPro" id="IPR017437">
    <property type="entry name" value="ATP-NAD_kinase_PpnK-typ_C"/>
</dbReference>
<keyword evidence="2 6" id="KW-0418">Kinase</keyword>
<keyword evidence="6" id="KW-0547">Nucleotide-binding</keyword>
<keyword evidence="8" id="KW-1185">Reference proteome</keyword>
<gene>
    <name evidence="6" type="primary">nadK</name>
    <name evidence="7" type="ordered locus">Tlet_0931</name>
</gene>
<dbReference type="HAMAP" id="MF_00361">
    <property type="entry name" value="NAD_kinase"/>
    <property type="match status" value="1"/>
</dbReference>
<evidence type="ECO:0000256" key="4">
    <source>
        <dbReference type="ARBA" id="ARBA00023027"/>
    </source>
</evidence>
<dbReference type="RefSeq" id="WP_012002978.1">
    <property type="nucleotide sequence ID" value="NC_009828.1"/>
</dbReference>
<dbReference type="STRING" id="416591.Tlet_0931"/>
<comment type="function">
    <text evidence="6">Involved in the regulation of the intracellular balance of NAD and NADP, and is a key enzyme in the biosynthesis of NADP. Catalyzes specifically the phosphorylation on 2'-hydroxyl of the adenosine moiety of NAD to yield NADP.</text>
</comment>
<comment type="subcellular location">
    <subcellularLocation>
        <location evidence="6">Cytoplasm</location>
    </subcellularLocation>
</comment>
<dbReference type="Proteomes" id="UP000002016">
    <property type="component" value="Chromosome"/>
</dbReference>
<name>A8F5R3_PSELT</name>
<comment type="caution">
    <text evidence="6">Lacks conserved residue(s) required for the propagation of feature annotation.</text>
</comment>
<organism evidence="7 8">
    <name type="scientific">Pseudothermotoga lettingae (strain ATCC BAA-301 / DSM 14385 / NBRC 107922 / TMO)</name>
    <name type="common">Thermotoga lettingae</name>
    <dbReference type="NCBI Taxonomy" id="416591"/>
    <lineage>
        <taxon>Bacteria</taxon>
        <taxon>Thermotogati</taxon>
        <taxon>Thermotogota</taxon>
        <taxon>Thermotogae</taxon>
        <taxon>Thermotogales</taxon>
        <taxon>Thermotogaceae</taxon>
        <taxon>Pseudothermotoga</taxon>
    </lineage>
</organism>
<evidence type="ECO:0000313" key="7">
    <source>
        <dbReference type="EMBL" id="ABV33497.1"/>
    </source>
</evidence>
<dbReference type="Pfam" id="PF01513">
    <property type="entry name" value="NAD_kinase"/>
    <property type="match status" value="1"/>
</dbReference>
<dbReference type="InterPro" id="IPR016064">
    <property type="entry name" value="NAD/diacylglycerol_kinase_sf"/>
</dbReference>
<dbReference type="Gene3D" id="2.60.200.30">
    <property type="entry name" value="Probable inorganic polyphosphate/atp-NAD kinase, domain 2"/>
    <property type="match status" value="1"/>
</dbReference>
<dbReference type="KEGG" id="tle:Tlet_0931"/>
<sequence>MKPSAVIYYRNDKEKEARNLSQKISSHILINQICQAEEQVISKGCDFVIVVGGDGTVIKVAKFTTCPIIGFKAGRVGFLASYKLEEIDRFLKDLSQQRLLMEKRFMLTVKVNEVDYDAVNDVVFHLPSRRMGEFRLSFDGCSDLLFFADGILISTATGSTAYNLSLGGAIVTPVSEVIQIMPIAPYYLQNRSIVVPNEQRITVDTLNICEVIVDGVIVGKVNSITVQKSSKHFTLLRPDYYDFFAVLKDKVGYGKGVTNEVDRG</sequence>
<dbReference type="PANTHER" id="PTHR20275:SF0">
    <property type="entry name" value="NAD KINASE"/>
    <property type="match status" value="1"/>
</dbReference>
<dbReference type="InterPro" id="IPR017438">
    <property type="entry name" value="ATP-NAD_kinase_N"/>
</dbReference>
<evidence type="ECO:0000256" key="6">
    <source>
        <dbReference type="HAMAP-Rule" id="MF_00361"/>
    </source>
</evidence>
<dbReference type="eggNOG" id="COG0061">
    <property type="taxonomic scope" value="Bacteria"/>
</dbReference>
<dbReference type="EMBL" id="CP000812">
    <property type="protein sequence ID" value="ABV33497.1"/>
    <property type="molecule type" value="Genomic_DNA"/>
</dbReference>
<reference evidence="7 8" key="2">
    <citation type="journal article" date="2009" name="Proc. Natl. Acad. Sci. U.S.A.">
        <title>On the chimeric nature, thermophilic origin, and phylogenetic placement of the Thermotogales.</title>
        <authorList>
            <person name="Zhaxybayeva O."/>
            <person name="Swithers K.S."/>
            <person name="Lapierre P."/>
            <person name="Fournier G.P."/>
            <person name="Bickhart D.M."/>
            <person name="DeBoy R.T."/>
            <person name="Nelson K.E."/>
            <person name="Nesbo C.L."/>
            <person name="Doolittle W.F."/>
            <person name="Gogarten J.P."/>
            <person name="Noll K.M."/>
        </authorList>
    </citation>
    <scope>NUCLEOTIDE SEQUENCE [LARGE SCALE GENOMIC DNA]</scope>
    <source>
        <strain evidence="8">ATCC BAA-301 / DSM 14385 / NBRC 107922 / TMO</strain>
    </source>
</reference>
<dbReference type="PANTHER" id="PTHR20275">
    <property type="entry name" value="NAD KINASE"/>
    <property type="match status" value="1"/>
</dbReference>
<keyword evidence="6" id="KW-0963">Cytoplasm</keyword>
<dbReference type="HOGENOM" id="CLU_008831_0_3_0"/>
<keyword evidence="1 6" id="KW-0808">Transferase</keyword>
<proteinExistence type="inferred from homology"/>
<comment type="catalytic activity">
    <reaction evidence="5 6">
        <text>NAD(+) + ATP = ADP + NADP(+) + H(+)</text>
        <dbReference type="Rhea" id="RHEA:18629"/>
        <dbReference type="ChEBI" id="CHEBI:15378"/>
        <dbReference type="ChEBI" id="CHEBI:30616"/>
        <dbReference type="ChEBI" id="CHEBI:57540"/>
        <dbReference type="ChEBI" id="CHEBI:58349"/>
        <dbReference type="ChEBI" id="CHEBI:456216"/>
        <dbReference type="EC" id="2.7.1.23"/>
    </reaction>
</comment>
<dbReference type="GO" id="GO:0019674">
    <property type="term" value="P:NAD+ metabolic process"/>
    <property type="evidence" value="ECO:0007669"/>
    <property type="project" value="InterPro"/>
</dbReference>
<feature type="binding site" evidence="6">
    <location>
        <position position="184"/>
    </location>
    <ligand>
        <name>NAD(+)</name>
        <dbReference type="ChEBI" id="CHEBI:57540"/>
    </ligand>
</feature>
<comment type="cofactor">
    <cofactor evidence="6">
        <name>a divalent metal cation</name>
        <dbReference type="ChEBI" id="CHEBI:60240"/>
    </cofactor>
</comment>
<dbReference type="GO" id="GO:0051287">
    <property type="term" value="F:NAD binding"/>
    <property type="evidence" value="ECO:0007669"/>
    <property type="project" value="UniProtKB-ARBA"/>
</dbReference>
<feature type="binding site" evidence="6">
    <location>
        <position position="149"/>
    </location>
    <ligand>
        <name>NAD(+)</name>
        <dbReference type="ChEBI" id="CHEBI:57540"/>
    </ligand>
</feature>
<dbReference type="SUPFAM" id="SSF111331">
    <property type="entry name" value="NAD kinase/diacylglycerol kinase-like"/>
    <property type="match status" value="1"/>
</dbReference>
<dbReference type="Gene3D" id="3.40.50.10330">
    <property type="entry name" value="Probable inorganic polyphosphate/atp-NAD kinase, domain 1"/>
    <property type="match status" value="1"/>
</dbReference>
<feature type="binding site" evidence="6">
    <location>
        <begin position="160"/>
        <end position="165"/>
    </location>
    <ligand>
        <name>NAD(+)</name>
        <dbReference type="ChEBI" id="CHEBI:57540"/>
    </ligand>
</feature>
<dbReference type="InterPro" id="IPR002504">
    <property type="entry name" value="NADK"/>
</dbReference>
<dbReference type="AlphaFoldDB" id="A8F5R3"/>
<evidence type="ECO:0000256" key="2">
    <source>
        <dbReference type="ARBA" id="ARBA00022777"/>
    </source>
</evidence>
<dbReference type="GO" id="GO:0006741">
    <property type="term" value="P:NADP+ biosynthetic process"/>
    <property type="evidence" value="ECO:0007669"/>
    <property type="project" value="UniProtKB-UniRule"/>
</dbReference>
<dbReference type="Pfam" id="PF20143">
    <property type="entry name" value="NAD_kinase_C"/>
    <property type="match status" value="1"/>
</dbReference>
<evidence type="ECO:0000256" key="3">
    <source>
        <dbReference type="ARBA" id="ARBA00022857"/>
    </source>
</evidence>